<evidence type="ECO:0000259" key="4">
    <source>
        <dbReference type="PROSITE" id="PS50887"/>
    </source>
</evidence>
<dbReference type="SMART" id="SM00091">
    <property type="entry name" value="PAS"/>
    <property type="match status" value="2"/>
</dbReference>
<evidence type="ECO:0000259" key="2">
    <source>
        <dbReference type="PROSITE" id="PS50112"/>
    </source>
</evidence>
<dbReference type="InterPro" id="IPR000160">
    <property type="entry name" value="GGDEF_dom"/>
</dbReference>
<dbReference type="Gene3D" id="3.30.70.270">
    <property type="match status" value="1"/>
</dbReference>
<dbReference type="InterPro" id="IPR035919">
    <property type="entry name" value="EAL_sf"/>
</dbReference>
<dbReference type="KEGG" id="dde:Dde_2558"/>
<dbReference type="AlphaFoldDB" id="Q30Y92"/>
<proteinExistence type="predicted"/>
<dbReference type="InterPro" id="IPR000014">
    <property type="entry name" value="PAS"/>
</dbReference>
<dbReference type="Pfam" id="PF00990">
    <property type="entry name" value="GGDEF"/>
    <property type="match status" value="1"/>
</dbReference>
<dbReference type="PANTHER" id="PTHR44757">
    <property type="entry name" value="DIGUANYLATE CYCLASE DGCP"/>
    <property type="match status" value="1"/>
</dbReference>
<dbReference type="Pfam" id="PF13188">
    <property type="entry name" value="PAS_8"/>
    <property type="match status" value="2"/>
</dbReference>
<dbReference type="SMART" id="SM00267">
    <property type="entry name" value="GGDEF"/>
    <property type="match status" value="1"/>
</dbReference>
<dbReference type="Pfam" id="PF05228">
    <property type="entry name" value="CHASE4"/>
    <property type="match status" value="1"/>
</dbReference>
<dbReference type="InterPro" id="IPR029787">
    <property type="entry name" value="Nucleotide_cyclase"/>
</dbReference>
<dbReference type="CDD" id="cd01948">
    <property type="entry name" value="EAL"/>
    <property type="match status" value="1"/>
</dbReference>
<dbReference type="PROSITE" id="PS50112">
    <property type="entry name" value="PAS"/>
    <property type="match status" value="1"/>
</dbReference>
<dbReference type="PROSITE" id="PS50887">
    <property type="entry name" value="GGDEF"/>
    <property type="match status" value="1"/>
</dbReference>
<organism evidence="5 6">
    <name type="scientific">Oleidesulfovibrio alaskensis (strain ATCC BAA-1058 / DSM 17464 / G20)</name>
    <name type="common">Desulfovibrio alaskensis</name>
    <dbReference type="NCBI Taxonomy" id="207559"/>
    <lineage>
        <taxon>Bacteria</taxon>
        <taxon>Pseudomonadati</taxon>
        <taxon>Thermodesulfobacteriota</taxon>
        <taxon>Desulfovibrionia</taxon>
        <taxon>Desulfovibrionales</taxon>
        <taxon>Desulfovibrionaceae</taxon>
        <taxon>Oleidesulfovibrio</taxon>
    </lineage>
</organism>
<dbReference type="Gene3D" id="3.30.450.20">
    <property type="entry name" value="PAS domain"/>
    <property type="match status" value="1"/>
</dbReference>
<name>Q30Y92_OLEA2</name>
<dbReference type="PANTHER" id="PTHR44757:SF2">
    <property type="entry name" value="BIOFILM ARCHITECTURE MAINTENANCE PROTEIN MBAA"/>
    <property type="match status" value="1"/>
</dbReference>
<dbReference type="NCBIfam" id="TIGR00229">
    <property type="entry name" value="sensory_box"/>
    <property type="match status" value="1"/>
</dbReference>
<keyword evidence="6" id="KW-1185">Reference proteome</keyword>
<dbReference type="InterPro" id="IPR043128">
    <property type="entry name" value="Rev_trsase/Diguanyl_cyclase"/>
</dbReference>
<evidence type="ECO:0000259" key="3">
    <source>
        <dbReference type="PROSITE" id="PS50883"/>
    </source>
</evidence>
<dbReference type="Gene3D" id="3.20.20.450">
    <property type="entry name" value="EAL domain"/>
    <property type="match status" value="1"/>
</dbReference>
<dbReference type="RefSeq" id="WP_011368403.1">
    <property type="nucleotide sequence ID" value="NC_007519.1"/>
</dbReference>
<keyword evidence="1" id="KW-0472">Membrane</keyword>
<dbReference type="CDD" id="cd01949">
    <property type="entry name" value="GGDEF"/>
    <property type="match status" value="1"/>
</dbReference>
<dbReference type="InterPro" id="IPR052155">
    <property type="entry name" value="Biofilm_reg_signaling"/>
</dbReference>
<dbReference type="InterPro" id="IPR035965">
    <property type="entry name" value="PAS-like_dom_sf"/>
</dbReference>
<evidence type="ECO:0000313" key="6">
    <source>
        <dbReference type="Proteomes" id="UP000002710"/>
    </source>
</evidence>
<feature type="domain" description="PAS" evidence="2">
    <location>
        <begin position="356"/>
        <end position="402"/>
    </location>
</feature>
<feature type="domain" description="EAL" evidence="3">
    <location>
        <begin position="776"/>
        <end position="1028"/>
    </location>
</feature>
<evidence type="ECO:0000313" key="5">
    <source>
        <dbReference type="EMBL" id="ABB39354.1"/>
    </source>
</evidence>
<sequence>MPQFRHSIRFAALLGTLLLSAVFAGVSTLVALWGTNSFAEEQEKQTAAAALKDTVLIMEDSLRHLGEQAQLLAWSNRLYNLLYGGNSGTAELPAAIVERPYTDFQAIVLLDQEGRFLFGRTVFARRDAGVQPDTRLPAPLRAYLETLVPRIHRASPQSGTRGLARIHGELHMLAAVPVLTARMEGPAAGWLALLRKIDEPYIQQLSARSGLRLQLHENTATALPAPLVDLAAIRRLGSAAPPVVTIYEGDTYAGTVLPELKDGLPVAVTGVRVNSLTHIIRQILAENLLLTVPVALAAFMAGFILLDRRVLKRISSLVSAVRASGSGVHAAVRPSGSELDELEMLLSAATDTALRNERDTARIMDSLPVGLMVIDPKTRAIVSLNRAAQEMLGFTEDGLLGRDCSSVVCLATDEPCPMLDTANPQHHVIRTMRRADRTEITALKSTAHINDGRNDFFMEAFMDITDLERKWLSHRNEAQRLSAAFAGLPAPVTIMDSGLSIIQANKAFWRMTGAGHSVQNEITPLSRFIHPEDLPLLAGLDRSASGVSGVSGDAVAELKLRMVDASDTVHFVLMRMTADAAPRTIVYEDLTARQHYEEERMRQAYTDHLTGLPNRQYLYSAGLEKMAGEAAPEQSAGLCLINIQGLDVANNAAGLAAGDAVLLQAAQRMDKARAADHTLIRYGGDDFLIVMAAPCTADAMKTLAEKLHEAFETPFMTGGTEYTLQLSFGFALYPEHGDTLEELIRRADMAMCHSRFQADGQFCLYHKSLDTLRQYDAGKTGTLRTALENGEFLARYQPVVDLRSGTITGAEALARQVLQNGHESPPAGFKRSAERSGIIWNIDLTILQQACRDAARWHTLGMPAAIAVNISPAFFHRHDFLAHVEAALKDSGLPAGLLTLDMEEAVYLHDYRKALGTLDSLKHMGVRPALGNFGTGYSATAHLHDLGFAALKIDHTIASALPGAPAAALLRSAAGVAGSLDIPALSGGVETEFQRSFLLGLGYAAGQGFLFAPPLPAAQMEKLFTEQPRFSAARS</sequence>
<dbReference type="Pfam" id="PF00563">
    <property type="entry name" value="EAL"/>
    <property type="match status" value="1"/>
</dbReference>
<feature type="domain" description="GGDEF" evidence="4">
    <location>
        <begin position="634"/>
        <end position="767"/>
    </location>
</feature>
<gene>
    <name evidence="5" type="ordered locus">Dde_2558</name>
</gene>
<accession>Q30Y92</accession>
<dbReference type="STRING" id="207559.Dde_2558"/>
<dbReference type="EMBL" id="CP000112">
    <property type="protein sequence ID" value="ABB39354.1"/>
    <property type="molecule type" value="Genomic_DNA"/>
</dbReference>
<dbReference type="InterPro" id="IPR007892">
    <property type="entry name" value="CHASE4"/>
</dbReference>
<dbReference type="SUPFAM" id="SSF55785">
    <property type="entry name" value="PYP-like sensor domain (PAS domain)"/>
    <property type="match status" value="2"/>
</dbReference>
<dbReference type="HOGENOM" id="CLU_000445_70_53_7"/>
<keyword evidence="1" id="KW-1133">Transmembrane helix</keyword>
<reference evidence="5 6" key="1">
    <citation type="journal article" date="2011" name="J. Bacteriol.">
        <title>Complete genome sequence and updated annotation of Desulfovibrio alaskensis G20.</title>
        <authorList>
            <person name="Hauser L.J."/>
            <person name="Land M.L."/>
            <person name="Brown S.D."/>
            <person name="Larimer F."/>
            <person name="Keller K.L."/>
            <person name="Rapp-Giles B.J."/>
            <person name="Price M.N."/>
            <person name="Lin M."/>
            <person name="Bruce D.C."/>
            <person name="Detter J.C."/>
            <person name="Tapia R."/>
            <person name="Han C.S."/>
            <person name="Goodwin L.A."/>
            <person name="Cheng J.F."/>
            <person name="Pitluck S."/>
            <person name="Copeland A."/>
            <person name="Lucas S."/>
            <person name="Nolan M."/>
            <person name="Lapidus A.L."/>
            <person name="Palumbo A.V."/>
            <person name="Wall J.D."/>
        </authorList>
    </citation>
    <scope>NUCLEOTIDE SEQUENCE [LARGE SCALE GENOMIC DNA]</scope>
    <source>
        <strain evidence="6">ATCC BAA 1058 / DSM 17464 / G20</strain>
    </source>
</reference>
<keyword evidence="1" id="KW-0812">Transmembrane</keyword>
<dbReference type="Proteomes" id="UP000002710">
    <property type="component" value="Chromosome"/>
</dbReference>
<dbReference type="InterPro" id="IPR001633">
    <property type="entry name" value="EAL_dom"/>
</dbReference>
<dbReference type="eggNOG" id="COG5001">
    <property type="taxonomic scope" value="Bacteria"/>
</dbReference>
<protein>
    <submittedName>
        <fullName evidence="5">Diguanylate cyclase/phosphodiesterase with PAS/PAC sensor(S)</fullName>
    </submittedName>
</protein>
<dbReference type="SMART" id="SM00052">
    <property type="entry name" value="EAL"/>
    <property type="match status" value="1"/>
</dbReference>
<dbReference type="CDD" id="cd00130">
    <property type="entry name" value="PAS"/>
    <property type="match status" value="1"/>
</dbReference>
<feature type="transmembrane region" description="Helical" evidence="1">
    <location>
        <begin position="288"/>
        <end position="306"/>
    </location>
</feature>
<dbReference type="SUPFAM" id="SSF55073">
    <property type="entry name" value="Nucleotide cyclase"/>
    <property type="match status" value="1"/>
</dbReference>
<evidence type="ECO:0000256" key="1">
    <source>
        <dbReference type="SAM" id="Phobius"/>
    </source>
</evidence>
<dbReference type="NCBIfam" id="TIGR00254">
    <property type="entry name" value="GGDEF"/>
    <property type="match status" value="1"/>
</dbReference>
<dbReference type="SUPFAM" id="SSF141868">
    <property type="entry name" value="EAL domain-like"/>
    <property type="match status" value="1"/>
</dbReference>
<dbReference type="PROSITE" id="PS50883">
    <property type="entry name" value="EAL"/>
    <property type="match status" value="1"/>
</dbReference>